<name>A0A158J2P2_9BURK</name>
<feature type="compositionally biased region" description="Low complexity" evidence="7">
    <location>
        <begin position="51"/>
        <end position="77"/>
    </location>
</feature>
<feature type="region of interest" description="Disordered" evidence="7">
    <location>
        <begin position="33"/>
        <end position="107"/>
    </location>
</feature>
<feature type="signal peptide" evidence="8">
    <location>
        <begin position="1"/>
        <end position="23"/>
    </location>
</feature>
<dbReference type="NCBIfam" id="NF047847">
    <property type="entry name" value="SS_mature_LptM"/>
    <property type="match status" value="1"/>
</dbReference>
<organism evidence="9 10">
    <name type="scientific">Caballeronia udeis</name>
    <dbReference type="NCBI Taxonomy" id="1232866"/>
    <lineage>
        <taxon>Bacteria</taxon>
        <taxon>Pseudomonadati</taxon>
        <taxon>Pseudomonadota</taxon>
        <taxon>Betaproteobacteria</taxon>
        <taxon>Burkholderiales</taxon>
        <taxon>Burkholderiaceae</taxon>
        <taxon>Caballeronia</taxon>
    </lineage>
</organism>
<dbReference type="Proteomes" id="UP000054683">
    <property type="component" value="Unassembled WGS sequence"/>
</dbReference>
<evidence type="ECO:0000256" key="4">
    <source>
        <dbReference type="ARBA" id="ARBA00023139"/>
    </source>
</evidence>
<dbReference type="Pfam" id="PF13627">
    <property type="entry name" value="LptM_cons"/>
    <property type="match status" value="1"/>
</dbReference>
<feature type="chain" id="PRO_5008502017" evidence="8">
    <location>
        <begin position="24"/>
        <end position="107"/>
    </location>
</feature>
<evidence type="ECO:0000256" key="2">
    <source>
        <dbReference type="ARBA" id="ARBA00022729"/>
    </source>
</evidence>
<dbReference type="RefSeq" id="WP_075644044.1">
    <property type="nucleotide sequence ID" value="NZ_FCOK02000069.1"/>
</dbReference>
<keyword evidence="6 9" id="KW-0449">Lipoprotein</keyword>
<evidence type="ECO:0000256" key="7">
    <source>
        <dbReference type="SAM" id="MobiDB-lite"/>
    </source>
</evidence>
<accession>A0A158J2P2</accession>
<dbReference type="AlphaFoldDB" id="A0A158J2P2"/>
<dbReference type="OrthoDB" id="9035120at2"/>
<keyword evidence="5" id="KW-0998">Cell outer membrane</keyword>
<reference evidence="9 10" key="1">
    <citation type="submission" date="2016-01" db="EMBL/GenBank/DDBJ databases">
        <authorList>
            <person name="Oliw E.H."/>
        </authorList>
    </citation>
    <scope>NUCLEOTIDE SEQUENCE [LARGE SCALE GENOMIC DNA]</scope>
    <source>
        <strain evidence="9">LMG 27134</strain>
    </source>
</reference>
<evidence type="ECO:0000313" key="9">
    <source>
        <dbReference type="EMBL" id="SAL63117.1"/>
    </source>
</evidence>
<keyword evidence="2 8" id="KW-0732">Signal</keyword>
<proteinExistence type="predicted"/>
<evidence type="ECO:0000256" key="8">
    <source>
        <dbReference type="SAM" id="SignalP"/>
    </source>
</evidence>
<sequence>MQVVFRMSAIVAALAISAGTLLAACGQRGPLYLPTAPPIPARPASMPPLPASDAKSVSAPAAASSASSAVSVGDVPDTSGTALSLSPDDNLKSPESASAPKAASSGE</sequence>
<protein>
    <submittedName>
        <fullName evidence="9">Putative lipoprotein</fullName>
    </submittedName>
</protein>
<dbReference type="GO" id="GO:0009279">
    <property type="term" value="C:cell outer membrane"/>
    <property type="evidence" value="ECO:0007669"/>
    <property type="project" value="UniProtKB-SubCell"/>
</dbReference>
<evidence type="ECO:0000256" key="3">
    <source>
        <dbReference type="ARBA" id="ARBA00023136"/>
    </source>
</evidence>
<comment type="subcellular location">
    <subcellularLocation>
        <location evidence="1">Cell outer membrane</location>
        <topology evidence="1">Lipid-anchor</topology>
    </subcellularLocation>
</comment>
<feature type="compositionally biased region" description="Low complexity" evidence="7">
    <location>
        <begin position="93"/>
        <end position="107"/>
    </location>
</feature>
<dbReference type="EMBL" id="FCOK02000069">
    <property type="protein sequence ID" value="SAL63117.1"/>
    <property type="molecule type" value="Genomic_DNA"/>
</dbReference>
<evidence type="ECO:0000256" key="1">
    <source>
        <dbReference type="ARBA" id="ARBA00004459"/>
    </source>
</evidence>
<dbReference type="PROSITE" id="PS51257">
    <property type="entry name" value="PROKAR_LIPOPROTEIN"/>
    <property type="match status" value="1"/>
</dbReference>
<evidence type="ECO:0000256" key="5">
    <source>
        <dbReference type="ARBA" id="ARBA00023237"/>
    </source>
</evidence>
<gene>
    <name evidence="9" type="ORF">AWB69_07068</name>
</gene>
<dbReference type="InterPro" id="IPR032831">
    <property type="entry name" value="LptM_cons"/>
</dbReference>
<evidence type="ECO:0000313" key="10">
    <source>
        <dbReference type="Proteomes" id="UP000054683"/>
    </source>
</evidence>
<keyword evidence="3" id="KW-0472">Membrane</keyword>
<feature type="compositionally biased region" description="Pro residues" evidence="7">
    <location>
        <begin position="35"/>
        <end position="50"/>
    </location>
</feature>
<keyword evidence="4" id="KW-0564">Palmitate</keyword>
<evidence type="ECO:0000256" key="6">
    <source>
        <dbReference type="ARBA" id="ARBA00023288"/>
    </source>
</evidence>